<reference evidence="1 2" key="1">
    <citation type="journal article" date="2021" name="bioRxiv">
        <title>Unique metabolic strategies in Hadean analogues reveal hints for primordial physiology.</title>
        <authorList>
            <person name="Nobu M.K."/>
            <person name="Nakai R."/>
            <person name="Tamazawa S."/>
            <person name="Mori H."/>
            <person name="Toyoda A."/>
            <person name="Ijiri A."/>
            <person name="Suzuki S."/>
            <person name="Kurokawa K."/>
            <person name="Kamagata Y."/>
            <person name="Tamaki H."/>
        </authorList>
    </citation>
    <scope>NUCLEOTIDE SEQUENCE [LARGE SCALE GENOMIC DNA]</scope>
    <source>
        <strain evidence="1">BS525</strain>
    </source>
</reference>
<sequence>MSFPVSLDDVEQQQPFFDLLFLPERVFLLSYHQLLNRKPDTLQLPFLLSLFQVQNPLGNRCFAPLSQIQPDHILHMALRRLFLYPSSLTNIVSSEESLHYRKDFDRELSLPRYSLQVLNRHSLRGRIFQFLSWLLSKPNFPISSHLQAKGLWFFQFQANH</sequence>
<dbReference type="Proteomes" id="UP000811545">
    <property type="component" value="Unassembled WGS sequence"/>
</dbReference>
<dbReference type="AlphaFoldDB" id="A0A9E2BHB8"/>
<comment type="caution">
    <text evidence="1">The sequence shown here is derived from an EMBL/GenBank/DDBJ whole genome shotgun (WGS) entry which is preliminary data.</text>
</comment>
<dbReference type="EMBL" id="QLTW01000116">
    <property type="protein sequence ID" value="MBT9145563.1"/>
    <property type="molecule type" value="Genomic_DNA"/>
</dbReference>
<protein>
    <submittedName>
        <fullName evidence="1">Uncharacterized protein</fullName>
    </submittedName>
</protein>
<name>A0A9E2BHB8_PSYF1</name>
<proteinExistence type="predicted"/>
<organism evidence="1 2">
    <name type="scientific">Psychracetigena formicireducens</name>
    <dbReference type="NCBI Taxonomy" id="2986056"/>
    <lineage>
        <taxon>Bacteria</taxon>
        <taxon>Bacillati</taxon>
        <taxon>Candidatus Lithacetigenota</taxon>
        <taxon>Candidatus Psychracetigena</taxon>
    </lineage>
</organism>
<accession>A0A9E2BHB8</accession>
<gene>
    <name evidence="1" type="ORF">DDT42_01435</name>
</gene>
<evidence type="ECO:0000313" key="2">
    <source>
        <dbReference type="Proteomes" id="UP000811545"/>
    </source>
</evidence>
<evidence type="ECO:0000313" key="1">
    <source>
        <dbReference type="EMBL" id="MBT9145563.1"/>
    </source>
</evidence>